<protein>
    <submittedName>
        <fullName evidence="2">Uncharacterized protein</fullName>
    </submittedName>
</protein>
<keyword evidence="1" id="KW-1133">Transmembrane helix</keyword>
<feature type="transmembrane region" description="Helical" evidence="1">
    <location>
        <begin position="20"/>
        <end position="39"/>
    </location>
</feature>
<gene>
    <name evidence="2" type="ORF">GCM10022247_56640</name>
</gene>
<accession>A0ABP7TE41</accession>
<keyword evidence="1" id="KW-0472">Membrane</keyword>
<sequence>MPSSINHTHEFRPGRWLRAAFIAVCVAYILGLITANVVVSPQAPASVCAR</sequence>
<proteinExistence type="predicted"/>
<keyword evidence="3" id="KW-1185">Reference proteome</keyword>
<name>A0ABP7TE41_9PSEU</name>
<dbReference type="RefSeq" id="WP_344881166.1">
    <property type="nucleotide sequence ID" value="NZ_BAABAL010000019.1"/>
</dbReference>
<keyword evidence="1" id="KW-0812">Transmembrane</keyword>
<organism evidence="2 3">
    <name type="scientific">Allokutzneria multivorans</name>
    <dbReference type="NCBI Taxonomy" id="1142134"/>
    <lineage>
        <taxon>Bacteria</taxon>
        <taxon>Bacillati</taxon>
        <taxon>Actinomycetota</taxon>
        <taxon>Actinomycetes</taxon>
        <taxon>Pseudonocardiales</taxon>
        <taxon>Pseudonocardiaceae</taxon>
        <taxon>Allokutzneria</taxon>
    </lineage>
</organism>
<comment type="caution">
    <text evidence="2">The sequence shown here is derived from an EMBL/GenBank/DDBJ whole genome shotgun (WGS) entry which is preliminary data.</text>
</comment>
<dbReference type="EMBL" id="BAABAL010000019">
    <property type="protein sequence ID" value="GAA4024887.1"/>
    <property type="molecule type" value="Genomic_DNA"/>
</dbReference>
<dbReference type="Proteomes" id="UP001501747">
    <property type="component" value="Unassembled WGS sequence"/>
</dbReference>
<evidence type="ECO:0000313" key="2">
    <source>
        <dbReference type="EMBL" id="GAA4024887.1"/>
    </source>
</evidence>
<reference evidence="3" key="1">
    <citation type="journal article" date="2019" name="Int. J. Syst. Evol. Microbiol.">
        <title>The Global Catalogue of Microorganisms (GCM) 10K type strain sequencing project: providing services to taxonomists for standard genome sequencing and annotation.</title>
        <authorList>
            <consortium name="The Broad Institute Genomics Platform"/>
            <consortium name="The Broad Institute Genome Sequencing Center for Infectious Disease"/>
            <person name="Wu L."/>
            <person name="Ma J."/>
        </authorList>
    </citation>
    <scope>NUCLEOTIDE SEQUENCE [LARGE SCALE GENOMIC DNA]</scope>
    <source>
        <strain evidence="3">JCM 17342</strain>
    </source>
</reference>
<evidence type="ECO:0000313" key="3">
    <source>
        <dbReference type="Proteomes" id="UP001501747"/>
    </source>
</evidence>
<evidence type="ECO:0000256" key="1">
    <source>
        <dbReference type="SAM" id="Phobius"/>
    </source>
</evidence>